<proteinExistence type="predicted"/>
<gene>
    <name evidence="2" type="ORF">PR048_019016</name>
</gene>
<reference evidence="2 3" key="1">
    <citation type="submission" date="2023-02" db="EMBL/GenBank/DDBJ databases">
        <title>LHISI_Scaffold_Assembly.</title>
        <authorList>
            <person name="Stuart O.P."/>
            <person name="Cleave R."/>
            <person name="Magrath M.J.L."/>
            <person name="Mikheyev A.S."/>
        </authorList>
    </citation>
    <scope>NUCLEOTIDE SEQUENCE [LARGE SCALE GENOMIC DNA]</scope>
    <source>
        <strain evidence="2">Daus_M_001</strain>
        <tissue evidence="2">Leg muscle</tissue>
    </source>
</reference>
<comment type="caution">
    <text evidence="2">The sequence shown here is derived from an EMBL/GenBank/DDBJ whole genome shotgun (WGS) entry which is preliminary data.</text>
</comment>
<keyword evidence="3" id="KW-1185">Reference proteome</keyword>
<dbReference type="EMBL" id="JARBHB010000007">
    <property type="protein sequence ID" value="KAJ8878438.1"/>
    <property type="molecule type" value="Genomic_DNA"/>
</dbReference>
<sequence>MPEPAREGSGAGWLHIQRERKTRNWSRQSRPRISELVSRVFQGIVCSAASRYSSRPPTPKAVVCPQRHYSCACCTFVGFSSEGRRRYCDDSQASPLSIIHGLPRRKEATRQRACRSGGVGRIEVGSPHTAPDSVRHKEDAACLAATLVYRSSPVDALLDMNNQVTARRGETFAALQMRCCIQGTRPLVIPLPAPSSEIDLLTNSQCDNRAEHPPRRRHRGANPRPSHHNACNPAGFRAPFTQLVGELVLHRNNPRVAGPTGNVRLLAPIIKNRTNIWRYRIRSEVSEKEALQKCI</sequence>
<evidence type="ECO:0000313" key="3">
    <source>
        <dbReference type="Proteomes" id="UP001159363"/>
    </source>
</evidence>
<feature type="compositionally biased region" description="Basic residues" evidence="1">
    <location>
        <begin position="214"/>
        <end position="227"/>
    </location>
</feature>
<dbReference type="Proteomes" id="UP001159363">
    <property type="component" value="Chromosome 6"/>
</dbReference>
<name>A0ABQ9H2M7_9NEOP</name>
<accession>A0ABQ9H2M7</accession>
<evidence type="ECO:0000313" key="2">
    <source>
        <dbReference type="EMBL" id="KAJ8878438.1"/>
    </source>
</evidence>
<protein>
    <submittedName>
        <fullName evidence="2">Uncharacterized protein</fullName>
    </submittedName>
</protein>
<organism evidence="2 3">
    <name type="scientific">Dryococelus australis</name>
    <dbReference type="NCBI Taxonomy" id="614101"/>
    <lineage>
        <taxon>Eukaryota</taxon>
        <taxon>Metazoa</taxon>
        <taxon>Ecdysozoa</taxon>
        <taxon>Arthropoda</taxon>
        <taxon>Hexapoda</taxon>
        <taxon>Insecta</taxon>
        <taxon>Pterygota</taxon>
        <taxon>Neoptera</taxon>
        <taxon>Polyneoptera</taxon>
        <taxon>Phasmatodea</taxon>
        <taxon>Verophasmatodea</taxon>
        <taxon>Anareolatae</taxon>
        <taxon>Phasmatidae</taxon>
        <taxon>Eurycanthinae</taxon>
        <taxon>Dryococelus</taxon>
    </lineage>
</organism>
<evidence type="ECO:0000256" key="1">
    <source>
        <dbReference type="SAM" id="MobiDB-lite"/>
    </source>
</evidence>
<feature type="region of interest" description="Disordered" evidence="1">
    <location>
        <begin position="204"/>
        <end position="231"/>
    </location>
</feature>